<organism evidence="2 3">
    <name type="scientific">Colletotrichum navitas</name>
    <dbReference type="NCBI Taxonomy" id="681940"/>
    <lineage>
        <taxon>Eukaryota</taxon>
        <taxon>Fungi</taxon>
        <taxon>Dikarya</taxon>
        <taxon>Ascomycota</taxon>
        <taxon>Pezizomycotina</taxon>
        <taxon>Sordariomycetes</taxon>
        <taxon>Hypocreomycetidae</taxon>
        <taxon>Glomerellales</taxon>
        <taxon>Glomerellaceae</taxon>
        <taxon>Colletotrichum</taxon>
        <taxon>Colletotrichum graminicola species complex</taxon>
    </lineage>
</organism>
<name>A0AAD8PZP8_9PEZI</name>
<dbReference type="EMBL" id="JAHLJV010000028">
    <property type="protein sequence ID" value="KAK1590906.1"/>
    <property type="molecule type" value="Genomic_DNA"/>
</dbReference>
<feature type="region of interest" description="Disordered" evidence="1">
    <location>
        <begin position="831"/>
        <end position="882"/>
    </location>
</feature>
<dbReference type="GeneID" id="85446764"/>
<dbReference type="RefSeq" id="XP_060414373.1">
    <property type="nucleotide sequence ID" value="XM_060562524.1"/>
</dbReference>
<evidence type="ECO:0000313" key="3">
    <source>
        <dbReference type="Proteomes" id="UP001230504"/>
    </source>
</evidence>
<feature type="compositionally biased region" description="Polar residues" evidence="1">
    <location>
        <begin position="511"/>
        <end position="537"/>
    </location>
</feature>
<feature type="compositionally biased region" description="Polar residues" evidence="1">
    <location>
        <begin position="832"/>
        <end position="852"/>
    </location>
</feature>
<sequence length="896" mass="100060">MMGRQRSRSDVASTSHKIDRFSDALRKISTIGSTKGDTLLKPGDDFEFAESPDRASSRNSSSVFAFNDSEINLRQIQQSTQRVRSTLSNKDADAAFKDYSKVKDHATLCHSLLRISTYTPLENGQTNTLSTEGRGISRGSSLDVPYSPATMDTRSSPSGKSLSEVTTGQSYGQHTGPTRENCLSAVRDWKQCIESLLQALELTLSETYKSYEPDATPSMVKSLFQDRDFHAAAIQQMRKTSIDKTFSASPDLVAITRILQLGESGVSDERPVNEHNVSPRGDAILEFANRGAESMPVLRFRVSSFLLAETSPIFERIFTEHAQAEIHDDEDMTDKLAPPPAPFICDDGTEARLYRMPQLEHDSEQALTILLHAAHMHNDKVPRETSFKQFVAIAEVCLRYRCTSPLELVVEHRWLPQWIHKGSEDMPGGMLLISYTFGLRQLFMRISKTAVLNLIDEEELQSLPWPQKIKDKIWYLRVAKMAQVHACCVNMIQEYLRRPPSKAVKQGDAPNLSNGLSLPQVRTRSPSPGSSAHTSTPIDPLVFSRSPRCPKGSHWCDATNLGWLMLVYGELQLLSTIIKPFVLGTLDNLQQTPRRSLAQLVDLLRTIASPPQVLHKGGICDPTPQFRAAINDIYNSVSGLTLHDISRRPHGWALSRHRSRQPQAVLQGRPKHPDKVQDAKDFLTEELRLRILRSIDSVDDLCAAAMVNRGFYQTFQENELLLMRRFIKAHRRMTLAKLTSLAGVSLSGDKVPKEKADALKAKAEAMRDAEESFNIPEEDDDVEGSGMPAVQGASLLEAPLLVRSYEGAPGSDTPSPPVLSDEEAQRILWPASSLSPQDRSPHTSVAKITTKSGIMREKFRTSDPAFVEEKMLSGNENKQLREERDRRIGLVRDDDE</sequence>
<dbReference type="AlphaFoldDB" id="A0AAD8PZP8"/>
<keyword evidence="3" id="KW-1185">Reference proteome</keyword>
<gene>
    <name evidence="2" type="ORF">LY79DRAFT_649652</name>
</gene>
<accession>A0AAD8PZP8</accession>
<feature type="compositionally biased region" description="Basic and acidic residues" evidence="1">
    <location>
        <begin position="854"/>
        <end position="871"/>
    </location>
</feature>
<evidence type="ECO:0000256" key="1">
    <source>
        <dbReference type="SAM" id="MobiDB-lite"/>
    </source>
</evidence>
<protein>
    <submittedName>
        <fullName evidence="2">Uncharacterized protein</fullName>
    </submittedName>
</protein>
<comment type="caution">
    <text evidence="2">The sequence shown here is derived from an EMBL/GenBank/DDBJ whole genome shotgun (WGS) entry which is preliminary data.</text>
</comment>
<feature type="region of interest" description="Disordered" evidence="1">
    <location>
        <begin position="502"/>
        <end position="538"/>
    </location>
</feature>
<evidence type="ECO:0000313" key="2">
    <source>
        <dbReference type="EMBL" id="KAK1590906.1"/>
    </source>
</evidence>
<feature type="region of interest" description="Disordered" evidence="1">
    <location>
        <begin position="124"/>
        <end position="179"/>
    </location>
</feature>
<feature type="compositionally biased region" description="Polar residues" evidence="1">
    <location>
        <begin position="150"/>
        <end position="178"/>
    </location>
</feature>
<feature type="region of interest" description="Disordered" evidence="1">
    <location>
        <begin position="656"/>
        <end position="675"/>
    </location>
</feature>
<proteinExistence type="predicted"/>
<reference evidence="2" key="1">
    <citation type="submission" date="2021-06" db="EMBL/GenBank/DDBJ databases">
        <title>Comparative genomics, transcriptomics and evolutionary studies reveal genomic signatures of adaptation to plant cell wall in hemibiotrophic fungi.</title>
        <authorList>
            <consortium name="DOE Joint Genome Institute"/>
            <person name="Baroncelli R."/>
            <person name="Diaz J.F."/>
            <person name="Benocci T."/>
            <person name="Peng M."/>
            <person name="Battaglia E."/>
            <person name="Haridas S."/>
            <person name="Andreopoulos W."/>
            <person name="Labutti K."/>
            <person name="Pangilinan J."/>
            <person name="Floch G.L."/>
            <person name="Makela M.R."/>
            <person name="Henrissat B."/>
            <person name="Grigoriev I.V."/>
            <person name="Crouch J.A."/>
            <person name="De Vries R.P."/>
            <person name="Sukno S.A."/>
            <person name="Thon M.R."/>
        </authorList>
    </citation>
    <scope>NUCLEOTIDE SEQUENCE</scope>
    <source>
        <strain evidence="2">CBS 125086</strain>
    </source>
</reference>
<dbReference type="Proteomes" id="UP001230504">
    <property type="component" value="Unassembled WGS sequence"/>
</dbReference>